<dbReference type="Gene3D" id="3.80.10.10">
    <property type="entry name" value="Ribonuclease Inhibitor"/>
    <property type="match status" value="1"/>
</dbReference>
<name>A0A8H5CR49_9AGAR</name>
<gene>
    <name evidence="1" type="ORF">D9758_011399</name>
</gene>
<reference evidence="1 2" key="1">
    <citation type="journal article" date="2020" name="ISME J.">
        <title>Uncovering the hidden diversity of litter-decomposition mechanisms in mushroom-forming fungi.</title>
        <authorList>
            <person name="Floudas D."/>
            <person name="Bentzer J."/>
            <person name="Ahren D."/>
            <person name="Johansson T."/>
            <person name="Persson P."/>
            <person name="Tunlid A."/>
        </authorList>
    </citation>
    <scope>NUCLEOTIDE SEQUENCE [LARGE SCALE GENOMIC DNA]</scope>
    <source>
        <strain evidence="1 2">CBS 291.85</strain>
    </source>
</reference>
<dbReference type="InterPro" id="IPR032675">
    <property type="entry name" value="LRR_dom_sf"/>
</dbReference>
<evidence type="ECO:0000313" key="1">
    <source>
        <dbReference type="EMBL" id="KAF5345879.1"/>
    </source>
</evidence>
<protein>
    <recommendedName>
        <fullName evidence="3">F-box domain-containing protein</fullName>
    </recommendedName>
</protein>
<dbReference type="OrthoDB" id="3541472at2759"/>
<sequence>MSAFLDLPVEILQAIVLELNGSDRKPLRRTCKGLSTVVEPFLFSEITINTHSSVLETVSIPFCKALAPSPSEDGVVKDERRLSAYVRTLSVQDGAFGDDNVSQELLDVWQEVFTSALSSLVNLGIFRWEMSKSGPSWMYVQVADIVSKLQLLSEFFLAGEFITGGVDPPSIRLDCLRNLRTLAIDGTRLPESAFGQTILGPLSTALLNSPDLQTLHVRAPFQYSTSFSFSDVFRGILDTKGASVLNIKTLVVEQLAMDVPAVMIPHLQCLSSLEVHIGGQDMEVGNFWDVLRAASVSLEVLKVNCDIDRTLLDYISHFHSRLKVLHLYGAARKATDEMSNELADLFFGSVLPEFTQSLRELKICPSYEGRWCLGPHNVDMFSRCSNLVTLSVCFNGQQGIVDMIDDIVNRAHSLPKLKSLDLCTTAATWSRGPRWLAIGGIAYGRGMSNAVRDAVKNLQPTEAQVGSGLCIYASTVYDFDWKRLIINKAVVKAG</sequence>
<organism evidence="1 2">
    <name type="scientific">Tetrapyrgos nigripes</name>
    <dbReference type="NCBI Taxonomy" id="182062"/>
    <lineage>
        <taxon>Eukaryota</taxon>
        <taxon>Fungi</taxon>
        <taxon>Dikarya</taxon>
        <taxon>Basidiomycota</taxon>
        <taxon>Agaricomycotina</taxon>
        <taxon>Agaricomycetes</taxon>
        <taxon>Agaricomycetidae</taxon>
        <taxon>Agaricales</taxon>
        <taxon>Marasmiineae</taxon>
        <taxon>Marasmiaceae</taxon>
        <taxon>Tetrapyrgos</taxon>
    </lineage>
</organism>
<dbReference type="EMBL" id="JAACJM010000107">
    <property type="protein sequence ID" value="KAF5345879.1"/>
    <property type="molecule type" value="Genomic_DNA"/>
</dbReference>
<proteinExistence type="predicted"/>
<dbReference type="AlphaFoldDB" id="A0A8H5CR49"/>
<accession>A0A8H5CR49</accession>
<evidence type="ECO:0000313" key="2">
    <source>
        <dbReference type="Proteomes" id="UP000559256"/>
    </source>
</evidence>
<dbReference type="SUPFAM" id="SSF52047">
    <property type="entry name" value="RNI-like"/>
    <property type="match status" value="1"/>
</dbReference>
<evidence type="ECO:0008006" key="3">
    <source>
        <dbReference type="Google" id="ProtNLM"/>
    </source>
</evidence>
<dbReference type="Proteomes" id="UP000559256">
    <property type="component" value="Unassembled WGS sequence"/>
</dbReference>
<keyword evidence="2" id="KW-1185">Reference proteome</keyword>
<comment type="caution">
    <text evidence="1">The sequence shown here is derived from an EMBL/GenBank/DDBJ whole genome shotgun (WGS) entry which is preliminary data.</text>
</comment>